<dbReference type="EMBL" id="BAABFT010000008">
    <property type="protein sequence ID" value="GAA4328684.1"/>
    <property type="molecule type" value="Genomic_DNA"/>
</dbReference>
<evidence type="ECO:0000313" key="4">
    <source>
        <dbReference type="Proteomes" id="UP001500582"/>
    </source>
</evidence>
<keyword evidence="1" id="KW-0812">Transmembrane</keyword>
<dbReference type="RefSeq" id="WP_345212220.1">
    <property type="nucleotide sequence ID" value="NZ_BAABFT010000008.1"/>
</dbReference>
<evidence type="ECO:0000256" key="1">
    <source>
        <dbReference type="SAM" id="Phobius"/>
    </source>
</evidence>
<keyword evidence="1" id="KW-1133">Transmembrane helix</keyword>
<proteinExistence type="predicted"/>
<accession>A0ABP8GQZ9</accession>
<feature type="transmembrane region" description="Helical" evidence="1">
    <location>
        <begin position="6"/>
        <end position="27"/>
    </location>
</feature>
<comment type="caution">
    <text evidence="3">The sequence shown here is derived from an EMBL/GenBank/DDBJ whole genome shotgun (WGS) entry which is preliminary data.</text>
</comment>
<organism evidence="3 4">
    <name type="scientific">Mucilaginibacter gynuensis</name>
    <dbReference type="NCBI Taxonomy" id="1302236"/>
    <lineage>
        <taxon>Bacteria</taxon>
        <taxon>Pseudomonadati</taxon>
        <taxon>Bacteroidota</taxon>
        <taxon>Sphingobacteriia</taxon>
        <taxon>Sphingobacteriales</taxon>
        <taxon>Sphingobacteriaceae</taxon>
        <taxon>Mucilaginibacter</taxon>
    </lineage>
</organism>
<sequence>MRSDKIIPGLVLVLIGGAFLLHNLGYIDFHWGNLFRLWPVFLVIAGVNLVLSNTRAPWAIGVKVLVVLLGFGLIIFANPGRGYHFWGPFKYHYDYSDSNHDNDNDDDDDDDNDTVTAGKGIVKVEGKSAFNEPFVADTRYARLNVNGGGTVYKLSDTTAQLFHADTKEVMGRYEFSSTKEDSVAVLDFRMRSKKGHINWSSDNSNVATFRLNPNPVWDINVKTGATELDFDLTKFKVRSVTLNGGAASLTVKLGQPLELTSVEVSTGVSEVNISVPQNAACSITSSSGLSSTHFDGFKKIKDNYYETPGYAAAKNKIHIKMSGGISEFNVKRY</sequence>
<dbReference type="Pfam" id="PF18917">
    <property type="entry name" value="LiaI-LiaF-like_TM1"/>
    <property type="match status" value="1"/>
</dbReference>
<gene>
    <name evidence="3" type="ORF">GCM10023149_32850</name>
</gene>
<evidence type="ECO:0000313" key="3">
    <source>
        <dbReference type="EMBL" id="GAA4328684.1"/>
    </source>
</evidence>
<name>A0ABP8GQZ9_9SPHI</name>
<keyword evidence="4" id="KW-1185">Reference proteome</keyword>
<feature type="transmembrane region" description="Helical" evidence="1">
    <location>
        <begin position="58"/>
        <end position="77"/>
    </location>
</feature>
<protein>
    <recommendedName>
        <fullName evidence="2">LiaI-LiaF-like transmembrane region domain-containing protein</fullName>
    </recommendedName>
</protein>
<dbReference type="Proteomes" id="UP001500582">
    <property type="component" value="Unassembled WGS sequence"/>
</dbReference>
<evidence type="ECO:0000259" key="2">
    <source>
        <dbReference type="Pfam" id="PF18917"/>
    </source>
</evidence>
<keyword evidence="1" id="KW-0472">Membrane</keyword>
<feature type="domain" description="LiaI-LiaF-like transmembrane region" evidence="2">
    <location>
        <begin position="6"/>
        <end position="49"/>
    </location>
</feature>
<dbReference type="InterPro" id="IPR043726">
    <property type="entry name" value="LiaI-LiaF-like_TM1"/>
</dbReference>
<feature type="transmembrane region" description="Helical" evidence="1">
    <location>
        <begin position="34"/>
        <end position="52"/>
    </location>
</feature>
<reference evidence="4" key="1">
    <citation type="journal article" date="2019" name="Int. J. Syst. Evol. Microbiol.">
        <title>The Global Catalogue of Microorganisms (GCM) 10K type strain sequencing project: providing services to taxonomists for standard genome sequencing and annotation.</title>
        <authorList>
            <consortium name="The Broad Institute Genomics Platform"/>
            <consortium name="The Broad Institute Genome Sequencing Center for Infectious Disease"/>
            <person name="Wu L."/>
            <person name="Ma J."/>
        </authorList>
    </citation>
    <scope>NUCLEOTIDE SEQUENCE [LARGE SCALE GENOMIC DNA]</scope>
    <source>
        <strain evidence="4">JCM 17705</strain>
    </source>
</reference>